<accession>A0ABN4AVA1</accession>
<dbReference type="RefSeq" id="WP_014840320.1">
    <property type="nucleotide sequence ID" value="NC_018108.1"/>
</dbReference>
<keyword evidence="2" id="KW-1003">Cell membrane</keyword>
<feature type="transmembrane region" description="Helical" evidence="8">
    <location>
        <begin position="56"/>
        <end position="73"/>
    </location>
</feature>
<evidence type="ECO:0000256" key="7">
    <source>
        <dbReference type="ARBA" id="ARBA00023136"/>
    </source>
</evidence>
<keyword evidence="4" id="KW-0547">Nucleotide-binding</keyword>
<dbReference type="Gene3D" id="1.20.1560.10">
    <property type="entry name" value="ABC transporter type 1, transmembrane domain"/>
    <property type="match status" value="1"/>
</dbReference>
<dbReference type="EMBL" id="CP003264">
    <property type="protein sequence ID" value="AFN35777.1"/>
    <property type="molecule type" value="Genomic_DNA"/>
</dbReference>
<dbReference type="Proteomes" id="UP000003121">
    <property type="component" value="Chromosome"/>
</dbReference>
<dbReference type="InterPro" id="IPR017871">
    <property type="entry name" value="ABC_transporter-like_CS"/>
</dbReference>
<dbReference type="PROSITE" id="PS50893">
    <property type="entry name" value="ABC_TRANSPORTER_2"/>
    <property type="match status" value="1"/>
</dbReference>
<dbReference type="InterPro" id="IPR011527">
    <property type="entry name" value="ABC1_TM_dom"/>
</dbReference>
<keyword evidence="6 8" id="KW-1133">Transmembrane helix</keyword>
<dbReference type="PANTHER" id="PTHR24221">
    <property type="entry name" value="ATP-BINDING CASSETTE SUB-FAMILY B"/>
    <property type="match status" value="1"/>
</dbReference>
<organism evidence="11 12">
    <name type="scientific">Taylorella equigenitalis ATCC 35865</name>
    <dbReference type="NCBI Taxonomy" id="743973"/>
    <lineage>
        <taxon>Bacteria</taxon>
        <taxon>Pseudomonadati</taxon>
        <taxon>Pseudomonadota</taxon>
        <taxon>Betaproteobacteria</taxon>
        <taxon>Burkholderiales</taxon>
        <taxon>Alcaligenaceae</taxon>
        <taxon>Taylorella</taxon>
    </lineage>
</organism>
<keyword evidence="3 8" id="KW-0812">Transmembrane</keyword>
<dbReference type="InterPro" id="IPR027417">
    <property type="entry name" value="P-loop_NTPase"/>
</dbReference>
<keyword evidence="12" id="KW-1185">Reference proteome</keyword>
<dbReference type="PANTHER" id="PTHR24221:SF397">
    <property type="entry name" value="ABC TRANSPORTER, ATP-BINDING TRANSMEMBRANE PROTEIN"/>
    <property type="match status" value="1"/>
</dbReference>
<dbReference type="InterPro" id="IPR039421">
    <property type="entry name" value="Type_1_exporter"/>
</dbReference>
<gene>
    <name evidence="11" type="ORF">KUI_0697</name>
</gene>
<dbReference type="PROSITE" id="PS00211">
    <property type="entry name" value="ABC_TRANSPORTER_1"/>
    <property type="match status" value="1"/>
</dbReference>
<feature type="domain" description="ABC transporter" evidence="9">
    <location>
        <begin position="330"/>
        <end position="564"/>
    </location>
</feature>
<feature type="transmembrane region" description="Helical" evidence="8">
    <location>
        <begin position="27"/>
        <end position="44"/>
    </location>
</feature>
<evidence type="ECO:0000256" key="8">
    <source>
        <dbReference type="SAM" id="Phobius"/>
    </source>
</evidence>
<evidence type="ECO:0000256" key="4">
    <source>
        <dbReference type="ARBA" id="ARBA00022741"/>
    </source>
</evidence>
<comment type="subcellular location">
    <subcellularLocation>
        <location evidence="1">Cell membrane</location>
        <topology evidence="1">Multi-pass membrane protein</topology>
    </subcellularLocation>
</comment>
<dbReference type="InterPro" id="IPR003593">
    <property type="entry name" value="AAA+_ATPase"/>
</dbReference>
<dbReference type="PROSITE" id="PS50929">
    <property type="entry name" value="ABC_TM1F"/>
    <property type="match status" value="1"/>
</dbReference>
<evidence type="ECO:0000313" key="11">
    <source>
        <dbReference type="EMBL" id="AFN35777.1"/>
    </source>
</evidence>
<evidence type="ECO:0000259" key="9">
    <source>
        <dbReference type="PROSITE" id="PS50893"/>
    </source>
</evidence>
<reference evidence="11 12" key="1">
    <citation type="journal article" date="2012" name="Vet. Microbiol.">
        <title>Comparative genomic analyses of the Taylorellae.</title>
        <authorList>
            <person name="Hauser H."/>
            <person name="Richter D.C."/>
            <person name="van Tonder A."/>
            <person name="Clark L."/>
            <person name="Preston A."/>
        </authorList>
    </citation>
    <scope>NUCLEOTIDE SEQUENCE [LARGE SCALE GENOMIC DNA]</scope>
    <source>
        <strain evidence="11 12">ATCC 35865</strain>
    </source>
</reference>
<feature type="transmembrane region" description="Helical" evidence="8">
    <location>
        <begin position="238"/>
        <end position="260"/>
    </location>
</feature>
<proteinExistence type="predicted"/>
<evidence type="ECO:0000256" key="5">
    <source>
        <dbReference type="ARBA" id="ARBA00022840"/>
    </source>
</evidence>
<evidence type="ECO:0000256" key="2">
    <source>
        <dbReference type="ARBA" id="ARBA00022475"/>
    </source>
</evidence>
<dbReference type="Pfam" id="PF00664">
    <property type="entry name" value="ABC_membrane"/>
    <property type="match status" value="1"/>
</dbReference>
<dbReference type="InterPro" id="IPR036640">
    <property type="entry name" value="ABC1_TM_sf"/>
</dbReference>
<evidence type="ECO:0000259" key="10">
    <source>
        <dbReference type="PROSITE" id="PS50929"/>
    </source>
</evidence>
<dbReference type="SUPFAM" id="SSF90123">
    <property type="entry name" value="ABC transporter transmembrane region"/>
    <property type="match status" value="1"/>
</dbReference>
<dbReference type="SMART" id="SM00382">
    <property type="entry name" value="AAA"/>
    <property type="match status" value="1"/>
</dbReference>
<feature type="transmembrane region" description="Helical" evidence="8">
    <location>
        <begin position="142"/>
        <end position="175"/>
    </location>
</feature>
<evidence type="ECO:0000313" key="12">
    <source>
        <dbReference type="Proteomes" id="UP000003121"/>
    </source>
</evidence>
<dbReference type="SUPFAM" id="SSF52540">
    <property type="entry name" value="P-loop containing nucleoside triphosphate hydrolases"/>
    <property type="match status" value="1"/>
</dbReference>
<evidence type="ECO:0000256" key="1">
    <source>
        <dbReference type="ARBA" id="ARBA00004651"/>
    </source>
</evidence>
<name>A0ABN4AVA1_9BURK</name>
<feature type="transmembrane region" description="Helical" evidence="8">
    <location>
        <begin position="266"/>
        <end position="283"/>
    </location>
</feature>
<feature type="domain" description="ABC transmembrane type-1" evidence="10">
    <location>
        <begin position="31"/>
        <end position="283"/>
    </location>
</feature>
<dbReference type="Gene3D" id="3.40.50.300">
    <property type="entry name" value="P-loop containing nucleotide triphosphate hydrolases"/>
    <property type="match status" value="1"/>
</dbReference>
<sequence>MKNYVKDLFALTDNGARDTIKATLSSLWVYFINMVPPTLLLFLMDELLLQNIKNPLLYISISIITLIVMWYLLKLEYTRSFNATYKESASLRLNIADTLRKLPLSYFSKHNLSDLAQTIMTDVAAIEHALSHSIPKMLAMTIFFPIILILSILGNLILGLAVMVPTILSVILLFISKKNFKTRSVLLFSTLRDISDSYQESIELQKEIASFNLQNENKRKINGLLESSENIRLSNESLVILIVSLSDFLSITSIGLVLVIGINHLINGQINILYLLGYLLLAIKMRDLVAVSKEGILETFHISSSIERIKEIQNIPHQTGNDIELKTFDIEFKNVSFSYSEDTKVLDNISFTAKQNEVTALVGTSGSGKTSIFRIISRLYDHNSGEILVGGVNIKEISTQSLFNYISMVFQDVTLFDLSVMDNIRIGKIDASDEEVIKAAQLANCMDFIEKLPDGFNTKIGENGAELSGGERQRLSIARAFLKNAPILLLDEIASSLDVDNEKKIQESLNKLIENKTVLIISHRLKSIQNVDKIVVINDGNVERIGKHDDLISSSPSYNNLIVKSKLTEEFVY</sequence>
<evidence type="ECO:0000256" key="3">
    <source>
        <dbReference type="ARBA" id="ARBA00022692"/>
    </source>
</evidence>
<dbReference type="InterPro" id="IPR003439">
    <property type="entry name" value="ABC_transporter-like_ATP-bd"/>
</dbReference>
<dbReference type="GO" id="GO:0005524">
    <property type="term" value="F:ATP binding"/>
    <property type="evidence" value="ECO:0007669"/>
    <property type="project" value="UniProtKB-KW"/>
</dbReference>
<keyword evidence="5 11" id="KW-0067">ATP-binding</keyword>
<dbReference type="Pfam" id="PF00005">
    <property type="entry name" value="ABC_tran"/>
    <property type="match status" value="1"/>
</dbReference>
<protein>
    <submittedName>
        <fullName evidence="11">ABC transporter, ATP-binding protein</fullName>
    </submittedName>
</protein>
<keyword evidence="7 8" id="KW-0472">Membrane</keyword>
<evidence type="ECO:0000256" key="6">
    <source>
        <dbReference type="ARBA" id="ARBA00022989"/>
    </source>
</evidence>